<keyword evidence="8" id="KW-1185">Reference proteome</keyword>
<feature type="transmembrane region" description="Helical" evidence="5">
    <location>
        <begin position="290"/>
        <end position="307"/>
    </location>
</feature>
<keyword evidence="4 5" id="KW-0472">Membrane</keyword>
<dbReference type="KEGG" id="camu:CA2015_0976"/>
<evidence type="ECO:0000256" key="1">
    <source>
        <dbReference type="ARBA" id="ARBA00004141"/>
    </source>
</evidence>
<dbReference type="InterPro" id="IPR004837">
    <property type="entry name" value="NaCa_Exmemb"/>
</dbReference>
<feature type="transmembrane region" description="Helical" evidence="5">
    <location>
        <begin position="163"/>
        <end position="181"/>
    </location>
</feature>
<evidence type="ECO:0000313" key="8">
    <source>
        <dbReference type="Proteomes" id="UP000036520"/>
    </source>
</evidence>
<evidence type="ECO:0000256" key="3">
    <source>
        <dbReference type="ARBA" id="ARBA00022989"/>
    </source>
</evidence>
<dbReference type="EMBL" id="CP012040">
    <property type="protein sequence ID" value="AKP50431.1"/>
    <property type="molecule type" value="Genomic_DNA"/>
</dbReference>
<feature type="transmembrane region" description="Helical" evidence="5">
    <location>
        <begin position="262"/>
        <end position="283"/>
    </location>
</feature>
<feature type="domain" description="Sodium/calcium exchanger membrane region" evidence="6">
    <location>
        <begin position="2"/>
        <end position="142"/>
    </location>
</feature>
<comment type="subcellular location">
    <subcellularLocation>
        <location evidence="1">Membrane</location>
        <topology evidence="1">Multi-pass membrane protein</topology>
    </subcellularLocation>
</comment>
<dbReference type="PANTHER" id="PTHR10846:SF8">
    <property type="entry name" value="INNER MEMBRANE PROTEIN YRBG"/>
    <property type="match status" value="1"/>
</dbReference>
<evidence type="ECO:0000313" key="7">
    <source>
        <dbReference type="EMBL" id="AKP50431.1"/>
    </source>
</evidence>
<dbReference type="PANTHER" id="PTHR10846">
    <property type="entry name" value="SODIUM/POTASSIUM/CALCIUM EXCHANGER"/>
    <property type="match status" value="1"/>
</dbReference>
<feature type="transmembrane region" description="Helical" evidence="5">
    <location>
        <begin position="201"/>
        <end position="224"/>
    </location>
</feature>
<proteinExistence type="predicted"/>
<name>A0A0H4P7K3_9BACT</name>
<keyword evidence="2 5" id="KW-0812">Transmembrane</keyword>
<dbReference type="Proteomes" id="UP000036520">
    <property type="component" value="Chromosome"/>
</dbReference>
<feature type="transmembrane region" description="Helical" evidence="5">
    <location>
        <begin position="114"/>
        <end position="142"/>
    </location>
</feature>
<sequence>MSYLILAAGFLVLLLGGKFLVDGASAIAARLGLSPGLIGLTIVAFGTSAPELLVSVTAALKGSSDIAIGNVIGSNISNITLVLGISAIIFPIYIQKSTLKLDYPFTLISSVIFYAMSFSGVISFFEGIILFSCFVGLNWYFFKTIERVEFTEDEAIQMKKKSPWLAVLQLLGGAAGLYFGSELVVGNASLIARNYGVSERIIGVTIIAIGTSLPELVTSVLAALKKETEMALGNILGSNIMNVFSIIGITALIKPIEVATDFIYTDFIWMLAFTIILLPIMRIDYKISRLNGLTLFLGYLLYIYFIIS</sequence>
<dbReference type="InterPro" id="IPR004481">
    <property type="entry name" value="K/Na/Ca-exchanger"/>
</dbReference>
<dbReference type="OrthoDB" id="9794225at2"/>
<accession>A0A0H4P7K3</accession>
<feature type="transmembrane region" description="Helical" evidence="5">
    <location>
        <begin position="33"/>
        <end position="60"/>
    </location>
</feature>
<dbReference type="InterPro" id="IPR044880">
    <property type="entry name" value="NCX_ion-bd_dom_sf"/>
</dbReference>
<dbReference type="GO" id="GO:0008273">
    <property type="term" value="F:calcium, potassium:sodium antiporter activity"/>
    <property type="evidence" value="ECO:0007669"/>
    <property type="project" value="TreeGrafter"/>
</dbReference>
<keyword evidence="3 5" id="KW-1133">Transmembrane helix</keyword>
<feature type="transmembrane region" description="Helical" evidence="5">
    <location>
        <begin position="72"/>
        <end position="94"/>
    </location>
</feature>
<gene>
    <name evidence="7" type="ORF">CA2015_0976</name>
</gene>
<dbReference type="RefSeq" id="WP_048640876.1">
    <property type="nucleotide sequence ID" value="NZ_CAXBGM010000036.1"/>
</dbReference>
<dbReference type="NCBIfam" id="TIGR00367">
    <property type="entry name" value="calcium/sodium antiporter"/>
    <property type="match status" value="1"/>
</dbReference>
<evidence type="ECO:0000256" key="5">
    <source>
        <dbReference type="SAM" id="Phobius"/>
    </source>
</evidence>
<dbReference type="GO" id="GO:0006874">
    <property type="term" value="P:intracellular calcium ion homeostasis"/>
    <property type="evidence" value="ECO:0007669"/>
    <property type="project" value="TreeGrafter"/>
</dbReference>
<dbReference type="STRING" id="320787.CA2015_0976"/>
<organism evidence="7 8">
    <name type="scientific">Cyclobacterium amurskyense</name>
    <dbReference type="NCBI Taxonomy" id="320787"/>
    <lineage>
        <taxon>Bacteria</taxon>
        <taxon>Pseudomonadati</taxon>
        <taxon>Bacteroidota</taxon>
        <taxon>Cytophagia</taxon>
        <taxon>Cytophagales</taxon>
        <taxon>Cyclobacteriaceae</taxon>
        <taxon>Cyclobacterium</taxon>
    </lineage>
</organism>
<dbReference type="Pfam" id="PF01699">
    <property type="entry name" value="Na_Ca_ex"/>
    <property type="match status" value="2"/>
</dbReference>
<dbReference type="PATRIC" id="fig|320787.5.peg.1091"/>
<protein>
    <submittedName>
        <fullName evidence="7">Inner membrane protein YrbG, predicted calcium/sodium:proton antiporter</fullName>
    </submittedName>
</protein>
<reference evidence="7 8" key="1">
    <citation type="submission" date="2015-07" db="EMBL/GenBank/DDBJ databases">
        <authorList>
            <person name="Kim K.M."/>
        </authorList>
    </citation>
    <scope>NUCLEOTIDE SEQUENCE [LARGE SCALE GENOMIC DNA]</scope>
    <source>
        <strain evidence="7 8">KCTC 12363</strain>
    </source>
</reference>
<dbReference type="GO" id="GO:0005886">
    <property type="term" value="C:plasma membrane"/>
    <property type="evidence" value="ECO:0007669"/>
    <property type="project" value="TreeGrafter"/>
</dbReference>
<evidence type="ECO:0000256" key="2">
    <source>
        <dbReference type="ARBA" id="ARBA00022692"/>
    </source>
</evidence>
<feature type="domain" description="Sodium/calcium exchanger membrane region" evidence="6">
    <location>
        <begin position="166"/>
        <end position="307"/>
    </location>
</feature>
<dbReference type="GO" id="GO:0005262">
    <property type="term" value="F:calcium channel activity"/>
    <property type="evidence" value="ECO:0007669"/>
    <property type="project" value="TreeGrafter"/>
</dbReference>
<evidence type="ECO:0000256" key="4">
    <source>
        <dbReference type="ARBA" id="ARBA00023136"/>
    </source>
</evidence>
<dbReference type="Gene3D" id="1.20.1420.30">
    <property type="entry name" value="NCX, central ion-binding region"/>
    <property type="match status" value="1"/>
</dbReference>
<dbReference type="AlphaFoldDB" id="A0A0H4P7K3"/>
<evidence type="ECO:0000259" key="6">
    <source>
        <dbReference type="Pfam" id="PF01699"/>
    </source>
</evidence>
<feature type="transmembrane region" description="Helical" evidence="5">
    <location>
        <begin position="236"/>
        <end position="256"/>
    </location>
</feature>